<dbReference type="Gene3D" id="1.10.10.10">
    <property type="entry name" value="Winged helix-like DNA-binding domain superfamily/Winged helix DNA-binding domain"/>
    <property type="match status" value="1"/>
</dbReference>
<dbReference type="AlphaFoldDB" id="A0A1H3JV54"/>
<dbReference type="PROSITE" id="PS50931">
    <property type="entry name" value="HTH_LYSR"/>
    <property type="match status" value="1"/>
</dbReference>
<dbReference type="RefSeq" id="WP_176968805.1">
    <property type="nucleotide sequence ID" value="NZ_FNON01000005.1"/>
</dbReference>
<protein>
    <submittedName>
        <fullName evidence="6">DNA-binding transcriptional regulator, LysR family</fullName>
    </submittedName>
</protein>
<name>A0A1H3JV54_9PSEU</name>
<dbReference type="InterPro" id="IPR036388">
    <property type="entry name" value="WH-like_DNA-bd_sf"/>
</dbReference>
<gene>
    <name evidence="6" type="ORF">SAMN05421504_105533</name>
</gene>
<feature type="domain" description="HTH lysR-type" evidence="5">
    <location>
        <begin position="1"/>
        <end position="60"/>
    </location>
</feature>
<dbReference type="EMBL" id="FNON01000005">
    <property type="protein sequence ID" value="SDY43134.1"/>
    <property type="molecule type" value="Genomic_DNA"/>
</dbReference>
<proteinExistence type="inferred from homology"/>
<dbReference type="Proteomes" id="UP000199515">
    <property type="component" value="Unassembled WGS sequence"/>
</dbReference>
<evidence type="ECO:0000313" key="6">
    <source>
        <dbReference type="EMBL" id="SDY43134.1"/>
    </source>
</evidence>
<organism evidence="6 7">
    <name type="scientific">Amycolatopsis xylanica</name>
    <dbReference type="NCBI Taxonomy" id="589385"/>
    <lineage>
        <taxon>Bacteria</taxon>
        <taxon>Bacillati</taxon>
        <taxon>Actinomycetota</taxon>
        <taxon>Actinomycetes</taxon>
        <taxon>Pseudonocardiales</taxon>
        <taxon>Pseudonocardiaceae</taxon>
        <taxon>Amycolatopsis</taxon>
    </lineage>
</organism>
<dbReference type="PRINTS" id="PR00039">
    <property type="entry name" value="HTHLYSR"/>
</dbReference>
<dbReference type="Gene3D" id="3.40.190.10">
    <property type="entry name" value="Periplasmic binding protein-like II"/>
    <property type="match status" value="2"/>
</dbReference>
<evidence type="ECO:0000256" key="1">
    <source>
        <dbReference type="ARBA" id="ARBA00009437"/>
    </source>
</evidence>
<dbReference type="InterPro" id="IPR000847">
    <property type="entry name" value="LysR_HTH_N"/>
</dbReference>
<dbReference type="SUPFAM" id="SSF46785">
    <property type="entry name" value="Winged helix' DNA-binding domain"/>
    <property type="match status" value="1"/>
</dbReference>
<reference evidence="6 7" key="1">
    <citation type="submission" date="2016-10" db="EMBL/GenBank/DDBJ databases">
        <authorList>
            <person name="de Groot N.N."/>
        </authorList>
    </citation>
    <scope>NUCLEOTIDE SEQUENCE [LARGE SCALE GENOMIC DNA]</scope>
    <source>
        <strain evidence="6 7">CPCC 202699</strain>
    </source>
</reference>
<dbReference type="STRING" id="589385.SAMN05421504_105533"/>
<evidence type="ECO:0000259" key="5">
    <source>
        <dbReference type="PROSITE" id="PS50931"/>
    </source>
</evidence>
<evidence type="ECO:0000256" key="3">
    <source>
        <dbReference type="ARBA" id="ARBA00023125"/>
    </source>
</evidence>
<dbReference type="SUPFAM" id="SSF53850">
    <property type="entry name" value="Periplasmic binding protein-like II"/>
    <property type="match status" value="1"/>
</dbReference>
<comment type="similarity">
    <text evidence="1">Belongs to the LysR transcriptional regulatory family.</text>
</comment>
<accession>A0A1H3JV54</accession>
<evidence type="ECO:0000256" key="2">
    <source>
        <dbReference type="ARBA" id="ARBA00023015"/>
    </source>
</evidence>
<dbReference type="GO" id="GO:0003700">
    <property type="term" value="F:DNA-binding transcription factor activity"/>
    <property type="evidence" value="ECO:0007669"/>
    <property type="project" value="InterPro"/>
</dbReference>
<dbReference type="PANTHER" id="PTHR30346:SF30">
    <property type="entry name" value="SMALL NEUTRAL PROTEASE REGULATORY PROTEIN"/>
    <property type="match status" value="1"/>
</dbReference>
<dbReference type="Pfam" id="PF00126">
    <property type="entry name" value="HTH_1"/>
    <property type="match status" value="1"/>
</dbReference>
<evidence type="ECO:0000313" key="7">
    <source>
        <dbReference type="Proteomes" id="UP000199515"/>
    </source>
</evidence>
<keyword evidence="4" id="KW-0804">Transcription</keyword>
<keyword evidence="3 6" id="KW-0238">DNA-binding</keyword>
<dbReference type="GO" id="GO:0032993">
    <property type="term" value="C:protein-DNA complex"/>
    <property type="evidence" value="ECO:0007669"/>
    <property type="project" value="TreeGrafter"/>
</dbReference>
<dbReference type="InterPro" id="IPR036390">
    <property type="entry name" value="WH_DNA-bd_sf"/>
</dbReference>
<dbReference type="InterPro" id="IPR005119">
    <property type="entry name" value="LysR_subst-bd"/>
</dbReference>
<sequence length="317" mass="34586">MELEVRQLRMIRAIGDAGSLTKAAASLGLTQPALTYQLQRVERMLGGSLFFRDKQGARPTALGQLVIDHTRVLLPSLDKLLEEAQLRTADRDSAPRVIRFAGHPTPLAGPVIQRLRELATNSEITMRQQRGGHDAMDLLASGGLELATLLEHPNLPLPRPPDVIVRDVVTEPVFVAMASTNPLSNQDEVCLGDLAGQSWILPADLEIGCGEYLRGLCEQAGFTPHVAYRLSGYNARDVLERGLGMMLVQATTMAAKGIAVLPIKDIKTELRHVLAMHSESPVARYCEQLAGAAATGYWDQARRSPVYVNWLGNTLSK</sequence>
<dbReference type="Pfam" id="PF03466">
    <property type="entry name" value="LysR_substrate"/>
    <property type="match status" value="1"/>
</dbReference>
<keyword evidence="2" id="KW-0805">Transcription regulation</keyword>
<dbReference type="GO" id="GO:0003677">
    <property type="term" value="F:DNA binding"/>
    <property type="evidence" value="ECO:0007669"/>
    <property type="project" value="UniProtKB-KW"/>
</dbReference>
<evidence type="ECO:0000256" key="4">
    <source>
        <dbReference type="ARBA" id="ARBA00023163"/>
    </source>
</evidence>
<keyword evidence="7" id="KW-1185">Reference proteome</keyword>
<dbReference type="PANTHER" id="PTHR30346">
    <property type="entry name" value="TRANSCRIPTIONAL DUAL REGULATOR HCAR-RELATED"/>
    <property type="match status" value="1"/>
</dbReference>